<dbReference type="HOGENOM" id="CLU_833858_0_0_5"/>
<sequence length="333" mass="36387">MLINQLFHSPGHDERIPGDFSNPLENRRANQTATWRFECSCYANVSLPLPPDAIGIPIGTSSFSLTGGKIPAGARPAGHNPLPNSWKSIWGRKPFSSNCAFFPGRSTPMPASRAKSLRARGRTEPGQNSGNSRRSSILRTPGTLGTSARPRLPKSAWNFPRSVDGLKENISSSSWSSSSCPLPMRRSPMFKEYDWNNALGSNLGQANKLGQWYDRSFASSVYILPPETDFGPYRLLESDVQYVILSGTGGLYLFDNGSFAGGEFYQPDPTSKVLPTPKPSGIYERAVERVALQPVKALAVKKNVFHALRAEGAELSILVTHSSLSLQSQFVAR</sequence>
<keyword evidence="3" id="KW-1185">Reference proteome</keyword>
<name>Q2K8S3_RHIEC</name>
<feature type="region of interest" description="Disordered" evidence="1">
    <location>
        <begin position="106"/>
        <end position="156"/>
    </location>
</feature>
<protein>
    <submittedName>
        <fullName evidence="2">Hypothetical conserved protein</fullName>
    </submittedName>
</protein>
<proteinExistence type="predicted"/>
<evidence type="ECO:0000256" key="1">
    <source>
        <dbReference type="SAM" id="MobiDB-lite"/>
    </source>
</evidence>
<evidence type="ECO:0000313" key="2">
    <source>
        <dbReference type="EMBL" id="ABC90763.1"/>
    </source>
</evidence>
<feature type="compositionally biased region" description="Polar residues" evidence="1">
    <location>
        <begin position="125"/>
        <end position="146"/>
    </location>
</feature>
<dbReference type="AlphaFoldDB" id="Q2K8S3"/>
<reference evidence="2 3" key="1">
    <citation type="journal article" date="2006" name="Proc. Natl. Acad. Sci. U.S.A.">
        <title>The partitioned Rhizobium etli genome: genetic and metabolic redundancy in seven interacting replicons.</title>
        <authorList>
            <person name="Gonzalez V."/>
            <person name="Santamaria R.I."/>
            <person name="Bustos P."/>
            <person name="Hernandez-Gonzalez I."/>
            <person name="Medrano-Soto A."/>
            <person name="Moreno-Hagelsieb G."/>
            <person name="Janga S.C."/>
            <person name="Ramirez M.A."/>
            <person name="Jimenez-Jacinto V."/>
            <person name="Collado-Vides J."/>
            <person name="Davila G."/>
        </authorList>
    </citation>
    <scope>NUCLEOTIDE SEQUENCE [LARGE SCALE GENOMIC DNA]</scope>
    <source>
        <strain evidence="3">ATCC 51251 / DSM 11541 / JCM 21823 / NBRC 15573 / CFN 42</strain>
    </source>
</reference>
<gene>
    <name evidence="2" type="ordered locus">RHE_CH01978</name>
</gene>
<evidence type="ECO:0000313" key="3">
    <source>
        <dbReference type="Proteomes" id="UP000001936"/>
    </source>
</evidence>
<organism evidence="2 3">
    <name type="scientific">Rhizobium etli (strain ATCC 51251 / DSM 11541 / JCM 21823 / NBRC 15573 / CFN 42)</name>
    <dbReference type="NCBI Taxonomy" id="347834"/>
    <lineage>
        <taxon>Bacteria</taxon>
        <taxon>Pseudomonadati</taxon>
        <taxon>Pseudomonadota</taxon>
        <taxon>Alphaproteobacteria</taxon>
        <taxon>Hyphomicrobiales</taxon>
        <taxon>Rhizobiaceae</taxon>
        <taxon>Rhizobium/Agrobacterium group</taxon>
        <taxon>Rhizobium</taxon>
    </lineage>
</organism>
<dbReference type="Proteomes" id="UP000001936">
    <property type="component" value="Chromosome"/>
</dbReference>
<dbReference type="EMBL" id="CP000133">
    <property type="protein sequence ID" value="ABC90763.1"/>
    <property type="molecule type" value="Genomic_DNA"/>
</dbReference>
<dbReference type="KEGG" id="ret:RHE_CH01978"/>
<accession>Q2K8S3</accession>